<organism evidence="8 9">
    <name type="scientific">Vicia faba</name>
    <name type="common">Broad bean</name>
    <name type="synonym">Faba vulgaris</name>
    <dbReference type="NCBI Taxonomy" id="3906"/>
    <lineage>
        <taxon>Eukaryota</taxon>
        <taxon>Viridiplantae</taxon>
        <taxon>Streptophyta</taxon>
        <taxon>Embryophyta</taxon>
        <taxon>Tracheophyta</taxon>
        <taxon>Spermatophyta</taxon>
        <taxon>Magnoliopsida</taxon>
        <taxon>eudicotyledons</taxon>
        <taxon>Gunneridae</taxon>
        <taxon>Pentapetalae</taxon>
        <taxon>rosids</taxon>
        <taxon>fabids</taxon>
        <taxon>Fabales</taxon>
        <taxon>Fabaceae</taxon>
        <taxon>Papilionoideae</taxon>
        <taxon>50 kb inversion clade</taxon>
        <taxon>NPAAA clade</taxon>
        <taxon>Hologalegina</taxon>
        <taxon>IRL clade</taxon>
        <taxon>Fabeae</taxon>
        <taxon>Vicia</taxon>
    </lineage>
</organism>
<dbReference type="SUPFAM" id="SSF101447">
    <property type="entry name" value="Formin homology 2 domain (FH2 domain)"/>
    <property type="match status" value="1"/>
</dbReference>
<gene>
    <name evidence="8" type="ORF">VFH_III207680</name>
</gene>
<name>A0AAV1A7C9_VICFA</name>
<evidence type="ECO:0000256" key="2">
    <source>
        <dbReference type="ARBA" id="ARBA00022912"/>
    </source>
</evidence>
<feature type="compositionally biased region" description="Pro residues" evidence="5">
    <location>
        <begin position="1202"/>
        <end position="1211"/>
    </location>
</feature>
<dbReference type="Gene3D" id="1.20.58.2220">
    <property type="entry name" value="Formin, FH2 domain"/>
    <property type="match status" value="1"/>
</dbReference>
<feature type="compositionally biased region" description="Pro residues" evidence="5">
    <location>
        <begin position="1221"/>
        <end position="1230"/>
    </location>
</feature>
<dbReference type="SMART" id="SM00498">
    <property type="entry name" value="FH2"/>
    <property type="match status" value="1"/>
</dbReference>
<feature type="region of interest" description="Disordered" evidence="5">
    <location>
        <begin position="659"/>
        <end position="950"/>
    </location>
</feature>
<feature type="compositionally biased region" description="Pro residues" evidence="5">
    <location>
        <begin position="1284"/>
        <end position="1307"/>
    </location>
</feature>
<feature type="compositionally biased region" description="Pro residues" evidence="5">
    <location>
        <begin position="1181"/>
        <end position="1190"/>
    </location>
</feature>
<evidence type="ECO:0000259" key="7">
    <source>
        <dbReference type="PROSITE" id="PS51444"/>
    </source>
</evidence>
<evidence type="ECO:0000256" key="5">
    <source>
        <dbReference type="SAM" id="MobiDB-lite"/>
    </source>
</evidence>
<evidence type="ECO:0000256" key="4">
    <source>
        <dbReference type="SAM" id="Coils"/>
    </source>
</evidence>
<dbReference type="SMART" id="SM01326">
    <property type="entry name" value="PTEN_C2"/>
    <property type="match status" value="1"/>
</dbReference>
<protein>
    <recommendedName>
        <fullName evidence="3">Formin-like protein</fullName>
    </recommendedName>
</protein>
<keyword evidence="2" id="KW-0378">Hydrolase</keyword>
<dbReference type="InterPro" id="IPR042201">
    <property type="entry name" value="FH2_Formin_sf"/>
</dbReference>
<feature type="compositionally biased region" description="Basic and acidic residues" evidence="5">
    <location>
        <begin position="697"/>
        <end position="708"/>
    </location>
</feature>
<reference evidence="8 9" key="1">
    <citation type="submission" date="2023-01" db="EMBL/GenBank/DDBJ databases">
        <authorList>
            <person name="Kreplak J."/>
        </authorList>
    </citation>
    <scope>NUCLEOTIDE SEQUENCE [LARGE SCALE GENOMIC DNA]</scope>
</reference>
<keyword evidence="9" id="KW-1185">Reference proteome</keyword>
<dbReference type="Pfam" id="PF02181">
    <property type="entry name" value="FH2"/>
    <property type="match status" value="1"/>
</dbReference>
<feature type="region of interest" description="Disordered" evidence="5">
    <location>
        <begin position="1047"/>
        <end position="1071"/>
    </location>
</feature>
<feature type="compositionally biased region" description="Polar residues" evidence="5">
    <location>
        <begin position="1374"/>
        <end position="1383"/>
    </location>
</feature>
<dbReference type="InterPro" id="IPR015425">
    <property type="entry name" value="FH2_Formin"/>
</dbReference>
<feature type="compositionally biased region" description="Basic and acidic residues" evidence="5">
    <location>
        <begin position="579"/>
        <end position="606"/>
    </location>
</feature>
<evidence type="ECO:0000313" key="8">
    <source>
        <dbReference type="EMBL" id="CAI8605977.1"/>
    </source>
</evidence>
<proteinExistence type="inferred from homology"/>
<dbReference type="SUPFAM" id="SSF52799">
    <property type="entry name" value="(Phosphotyrosine protein) phosphatases II"/>
    <property type="match status" value="1"/>
</dbReference>
<feature type="compositionally biased region" description="Basic and acidic residues" evidence="5">
    <location>
        <begin position="890"/>
        <end position="905"/>
    </location>
</feature>
<dbReference type="PROSITE" id="PS51182">
    <property type="entry name" value="C2_TENSIN"/>
    <property type="match status" value="1"/>
</dbReference>
<feature type="compositionally biased region" description="Basic and acidic residues" evidence="5">
    <location>
        <begin position="838"/>
        <end position="862"/>
    </location>
</feature>
<feature type="compositionally biased region" description="Basic and acidic residues" evidence="5">
    <location>
        <begin position="659"/>
        <end position="669"/>
    </location>
</feature>
<evidence type="ECO:0000256" key="3">
    <source>
        <dbReference type="RuleBase" id="RU361260"/>
    </source>
</evidence>
<feature type="region of interest" description="Disordered" evidence="5">
    <location>
        <begin position="573"/>
        <end position="617"/>
    </location>
</feature>
<dbReference type="InterPro" id="IPR014020">
    <property type="entry name" value="Tensin_C2-dom"/>
</dbReference>
<feature type="coiled-coil region" evidence="4">
    <location>
        <begin position="1696"/>
        <end position="1730"/>
    </location>
</feature>
<dbReference type="Pfam" id="PF10409">
    <property type="entry name" value="PTEN_C2"/>
    <property type="match status" value="1"/>
</dbReference>
<feature type="compositionally biased region" description="Low complexity" evidence="5">
    <location>
        <begin position="1191"/>
        <end position="1201"/>
    </location>
</feature>
<feature type="region of interest" description="Disordered" evidence="5">
    <location>
        <begin position="1093"/>
        <end position="1316"/>
    </location>
</feature>
<feature type="compositionally biased region" description="Pro residues" evidence="5">
    <location>
        <begin position="1237"/>
        <end position="1246"/>
    </location>
</feature>
<feature type="compositionally biased region" description="Polar residues" evidence="5">
    <location>
        <begin position="874"/>
        <end position="889"/>
    </location>
</feature>
<dbReference type="PROSITE" id="PS51444">
    <property type="entry name" value="FH2"/>
    <property type="match status" value="1"/>
</dbReference>
<feature type="region of interest" description="Disordered" evidence="5">
    <location>
        <begin position="404"/>
        <end position="529"/>
    </location>
</feature>
<accession>A0AAV1A7C9</accession>
<feature type="compositionally biased region" description="Basic and acidic residues" evidence="5">
    <location>
        <begin position="510"/>
        <end position="529"/>
    </location>
</feature>
<evidence type="ECO:0000313" key="9">
    <source>
        <dbReference type="Proteomes" id="UP001157006"/>
    </source>
</evidence>
<dbReference type="Gene3D" id="3.90.190.10">
    <property type="entry name" value="Protein tyrosine phosphatase superfamily"/>
    <property type="match status" value="1"/>
</dbReference>
<evidence type="ECO:0000259" key="6">
    <source>
        <dbReference type="PROSITE" id="PS51182"/>
    </source>
</evidence>
<sequence length="1745" mass="192518">MALFRKFFYKKPPDGLLEITERVYVFDYCFTTEVMDESEYKGYIGGIIRQIGEHFPDASFMVFNMREGEHQSHISNILCDYDMTVMDYPRQYEGCPLLTMEMIHHFLRSGENWLQLGQQNIVLMHCERGEQKTLDMIYKQAPRELLQLMSPLNPLPSQLRYLQYISRRNVGSEWPPLDRALTLDCVIIRQIPNMDGDGGCRPIFRIYGQDPFIPADRTPKVLFSTPKKSKLVRYFKQADCELVKIDIHCHVQGDVVLECISLESDLEREQMMFRVMFNTAFIRSNILMLNRDEIDMLWNAKDHFPKNFRVEVLFSDMDTSSSSVISVDLPPPRLEEKEGLPVEAFDKVKEIFSHVDWLDPKTDVANMLQQITSSNILLERLDSGASSGSPNTVLNESFSGRLKFDSKTQNETSSLKSSDHEELPESPLQSSEDATEEKMLEPKLSSEEKIKSPASLGQAVQPIPSFDLSKDSVSAKIETESSESKQSLKKDLKFPTSTAQVEQSIPLKEPSIDAKSTEKKNGSLESEEKNIVSLASKEAALKKDVMFPASESSTVATPVKNIRLPGSVATPVKNIRLPGSKEKEVESLDSEARLKNDSRPKVEPKTQPKVSVPSFESFGDATLEKKKEHLDIIDQGKQHIPSIGLPKDSDLTELKIESLKSKAPVENDTKFPMSTAQGKQSIPLVEPSAKANSLEQTMEKLKSKKNDTESLESNATKFPMPTAQGKQSIPLDEPSAEADSVEQTMEKLKSKKRDTESLELKDTKFPMSTAQGKQFIPLVEPSAKANSMEQTVEKLKSKKKDTESFESNDTKFPTSTAQGKQSTPLIAPSTEADSTEQTMEKLKSKKKDTESLESKSLLENDTKFPMSVALGRQSIPSIEPSTESDSTKQTVEKLKSKKKDTESLESKSFLQNDTKGEQSILVIKKSMDSSSTKTMIEKSETPALSENDIKSHISMVHKKQTSPLVEPGVDAKSIKKKIDPQELQVSLQLPTQSKIISPRMHQAIRPASASASYSSSSLLGSPVAISRYHSAPSALGITSVLQDHTPMDSKEELTHAATISPPSDSKAPKSVESCSTCIPAASTSPALLPSSLLKSSVGPPSAVEKTIKPLVPIPPPPPPPPPQQELTSNLTQSTITVTQYSENSMHDKNRIPLAPPPPPPSPPSSSLAETSLSTVKDSSKGPPPPPPPPFLSSTAQTSSSSIPPPPVPPPQSTNTSISMSGPPPPPPPPRQSGTTPLAPPPPPPPISASQNSQSRSPPNVPPPPPSANGLSKPGSASPQSHAVPRPPGNAPPAPGPPGSVPPIPGPPSGAFGAKGRGMLRANSKTQTKRSNLKPYHWLKLTRAMHGSLWAETQKLDEASRAPEFDMTELESLFSAATPSSNNDKGGKSNRRSGQKPDKVQIIELRRAYNCEIMLTKVKIPLPDLMSNVLALDDSVLYVDQVENLIKFCPTKEEMDQLKAYTGDTENLGKCEQFFLELMKVPRVESKLRVFCFKMQFCSQVSDLKRDLNIVNSASEQIRNSIKLKRIMQTILSLGNALNHGTARGAAVGFRLDSLLKLTDTRARNNKMTLMHYLCKVLAEKLPELLDFPKDLVSLEASTKLQLKYLAEEMQAISKGLEKVIQELSASENDGPVSEYFCQILKEFLSHAEAEVRSLAQLYANVGRNADALALYFGEDPARCPFEQVVSTLLNFVRMFIRAHDENCKQVEYEKKKADKEAAENEKLKVAARNESKPMMRTTIKSGDVK</sequence>
<dbReference type="GO" id="GO:0004721">
    <property type="term" value="F:phosphoprotein phosphatase activity"/>
    <property type="evidence" value="ECO:0007669"/>
    <property type="project" value="UniProtKB-KW"/>
</dbReference>
<feature type="compositionally biased region" description="Polar residues" evidence="5">
    <location>
        <begin position="805"/>
        <end position="824"/>
    </location>
</feature>
<feature type="compositionally biased region" description="Pro residues" evidence="5">
    <location>
        <begin position="1111"/>
        <end position="1123"/>
    </location>
</feature>
<dbReference type="Gene3D" id="2.60.40.1110">
    <property type="match status" value="1"/>
</dbReference>
<feature type="domain" description="FH2" evidence="7">
    <location>
        <begin position="1322"/>
        <end position="1721"/>
    </location>
</feature>
<keyword evidence="4" id="KW-0175">Coiled coil</keyword>
<feature type="region of interest" description="Disordered" evidence="5">
    <location>
        <begin position="1373"/>
        <end position="1396"/>
    </location>
</feature>
<feature type="compositionally biased region" description="Low complexity" evidence="5">
    <location>
        <begin position="1247"/>
        <end position="1257"/>
    </location>
</feature>
<dbReference type="InterPro" id="IPR029021">
    <property type="entry name" value="Prot-tyrosine_phosphatase-like"/>
</dbReference>
<feature type="compositionally biased region" description="Basic and acidic residues" evidence="5">
    <location>
        <begin position="477"/>
        <end position="493"/>
    </location>
</feature>
<keyword evidence="2" id="KW-0904">Protein phosphatase</keyword>
<dbReference type="EMBL" id="OX451738">
    <property type="protein sequence ID" value="CAI8605977.1"/>
    <property type="molecule type" value="Genomic_DNA"/>
</dbReference>
<feature type="compositionally biased region" description="Polar residues" evidence="5">
    <location>
        <begin position="1124"/>
        <end position="1143"/>
    </location>
</feature>
<evidence type="ECO:0000256" key="1">
    <source>
        <dbReference type="ARBA" id="ARBA00006468"/>
    </source>
</evidence>
<feature type="compositionally biased region" description="Basic and acidic residues" evidence="5">
    <location>
        <begin position="744"/>
        <end position="764"/>
    </location>
</feature>
<dbReference type="SUPFAM" id="SSF49562">
    <property type="entry name" value="C2 domain (Calcium/lipid-binding domain, CaLB)"/>
    <property type="match status" value="1"/>
</dbReference>
<feature type="compositionally biased region" description="Basic and acidic residues" evidence="5">
    <location>
        <begin position="436"/>
        <end position="451"/>
    </location>
</feature>
<dbReference type="PANTHER" id="PTHR45733">
    <property type="entry name" value="FORMIN-J"/>
    <property type="match status" value="1"/>
</dbReference>
<feature type="compositionally biased region" description="Basic and acidic residues" evidence="5">
    <location>
        <begin position="791"/>
        <end position="803"/>
    </location>
</feature>
<comment type="similarity">
    <text evidence="1">Belongs to the formin-like family. Class-II subfamily.</text>
</comment>
<feature type="compositionally biased region" description="Pro residues" evidence="5">
    <location>
        <begin position="1153"/>
        <end position="1163"/>
    </location>
</feature>
<feature type="domain" description="C2 tensin-type" evidence="6">
    <location>
        <begin position="178"/>
        <end position="317"/>
    </location>
</feature>
<dbReference type="PANTHER" id="PTHR45733:SF8">
    <property type="entry name" value="FORMIN-J"/>
    <property type="match status" value="1"/>
</dbReference>
<dbReference type="InterPro" id="IPR035892">
    <property type="entry name" value="C2_domain_sf"/>
</dbReference>
<dbReference type="Proteomes" id="UP001157006">
    <property type="component" value="Chromosome 3"/>
</dbReference>
<dbReference type="InterPro" id="IPR051144">
    <property type="entry name" value="Formin_homology_domain"/>
</dbReference>